<dbReference type="GO" id="GO:0003712">
    <property type="term" value="F:transcription coregulator activity"/>
    <property type="evidence" value="ECO:0007669"/>
    <property type="project" value="TreeGrafter"/>
</dbReference>
<dbReference type="AlphaFoldDB" id="A0A8C5CNS6"/>
<evidence type="ECO:0000313" key="2">
    <source>
        <dbReference type="Ensembl" id="ENSGMOP00000064039.1"/>
    </source>
</evidence>
<sequence>NAHITQLACYTFIALCYSSDRQLSLDLVNVGRQRLDFLPMMEHSGTFRENAAISGTFAQEVITLVHQVKEQYFRGNTISLSQRFSAPQDGGPSSYEPLFSPLLSNLLVVVPLQPEPPEPLRDPDDLRNNLERRRQERTEGVKITIAGGSRPLGKWDWAYPFPLPLQNKGEGEGVRGRNGIGPTFRFSSFVSSEPAAMFAEYGGFGEQEEAGRFPSWPERLSYKPQGARNPRVRDLILCY</sequence>
<evidence type="ECO:0000313" key="3">
    <source>
        <dbReference type="Proteomes" id="UP000694546"/>
    </source>
</evidence>
<organism evidence="2 3">
    <name type="scientific">Gadus morhua</name>
    <name type="common">Atlantic cod</name>
    <dbReference type="NCBI Taxonomy" id="8049"/>
    <lineage>
        <taxon>Eukaryota</taxon>
        <taxon>Metazoa</taxon>
        <taxon>Chordata</taxon>
        <taxon>Craniata</taxon>
        <taxon>Vertebrata</taxon>
        <taxon>Euteleostomi</taxon>
        <taxon>Actinopterygii</taxon>
        <taxon>Neopterygii</taxon>
        <taxon>Teleostei</taxon>
        <taxon>Neoteleostei</taxon>
        <taxon>Acanthomorphata</taxon>
        <taxon>Zeiogadaria</taxon>
        <taxon>Gadariae</taxon>
        <taxon>Gadiformes</taxon>
        <taxon>Gadoidei</taxon>
        <taxon>Gadidae</taxon>
        <taxon>Gadus</taxon>
    </lineage>
</organism>
<dbReference type="Ensembl" id="ENSGMOT00000076296.1">
    <property type="protein sequence ID" value="ENSGMOP00000064039.1"/>
    <property type="gene ID" value="ENSGMOG00000030781.1"/>
</dbReference>
<evidence type="ECO:0000256" key="1">
    <source>
        <dbReference type="ARBA" id="ARBA00006481"/>
    </source>
</evidence>
<dbReference type="Proteomes" id="UP000694546">
    <property type="component" value="Chromosome 23"/>
</dbReference>
<dbReference type="Pfam" id="PF15440">
    <property type="entry name" value="THRAP3_BCLAF1"/>
    <property type="match status" value="1"/>
</dbReference>
<keyword evidence="3" id="KW-1185">Reference proteome</keyword>
<proteinExistence type="inferred from homology"/>
<dbReference type="PANTHER" id="PTHR15268">
    <property type="entry name" value="THRAP3/BCLAF1"/>
    <property type="match status" value="1"/>
</dbReference>
<accession>A0A8C5CNS6</accession>
<name>A0A8C5CNS6_GADMO</name>
<dbReference type="GO" id="GO:0016592">
    <property type="term" value="C:mediator complex"/>
    <property type="evidence" value="ECO:0007669"/>
    <property type="project" value="TreeGrafter"/>
</dbReference>
<reference evidence="2" key="2">
    <citation type="submission" date="2025-09" db="UniProtKB">
        <authorList>
            <consortium name="Ensembl"/>
        </authorList>
    </citation>
    <scope>IDENTIFICATION</scope>
</reference>
<dbReference type="GO" id="GO:0003677">
    <property type="term" value="F:DNA binding"/>
    <property type="evidence" value="ECO:0007669"/>
    <property type="project" value="TreeGrafter"/>
</dbReference>
<dbReference type="GO" id="GO:0045944">
    <property type="term" value="P:positive regulation of transcription by RNA polymerase II"/>
    <property type="evidence" value="ECO:0007669"/>
    <property type="project" value="TreeGrafter"/>
</dbReference>
<dbReference type="PANTHER" id="PTHR15268:SF17">
    <property type="entry name" value="BCLAF1 AND THRAP3 FAMILY MEMBER 3"/>
    <property type="match status" value="1"/>
</dbReference>
<reference evidence="2" key="1">
    <citation type="submission" date="2025-08" db="UniProtKB">
        <authorList>
            <consortium name="Ensembl"/>
        </authorList>
    </citation>
    <scope>IDENTIFICATION</scope>
</reference>
<comment type="similarity">
    <text evidence="1">Belongs to the BCLAF1/THRAP3 family.</text>
</comment>
<protein>
    <submittedName>
        <fullName evidence="2">Uncharacterized protein</fullName>
    </submittedName>
</protein>
<dbReference type="InterPro" id="IPR029199">
    <property type="entry name" value="THRAP3_BCLAF1"/>
</dbReference>
<dbReference type="GeneTree" id="ENSGT00940000167218"/>